<proteinExistence type="predicted"/>
<dbReference type="EMBL" id="REGN01003185">
    <property type="protein sequence ID" value="RNA23992.1"/>
    <property type="molecule type" value="Genomic_DNA"/>
</dbReference>
<accession>A0A3M7RKB1</accession>
<gene>
    <name evidence="1" type="ORF">BpHYR1_027976</name>
</gene>
<dbReference type="Proteomes" id="UP000276133">
    <property type="component" value="Unassembled WGS sequence"/>
</dbReference>
<evidence type="ECO:0000313" key="2">
    <source>
        <dbReference type="Proteomes" id="UP000276133"/>
    </source>
</evidence>
<dbReference type="AlphaFoldDB" id="A0A3M7RKB1"/>
<evidence type="ECO:0000313" key="1">
    <source>
        <dbReference type="EMBL" id="RNA23992.1"/>
    </source>
</evidence>
<keyword evidence="2" id="KW-1185">Reference proteome</keyword>
<sequence length="71" mass="8325">MQLISQISILSQQPLKKNFSNAGLVQNDQRNRMEPSALNMIFTQYEKNDFQVFSQIDEKIPKKIFEGNFPF</sequence>
<reference evidence="1 2" key="1">
    <citation type="journal article" date="2018" name="Sci. Rep.">
        <title>Genomic signatures of local adaptation to the degree of environmental predictability in rotifers.</title>
        <authorList>
            <person name="Franch-Gras L."/>
            <person name="Hahn C."/>
            <person name="Garcia-Roger E.M."/>
            <person name="Carmona M.J."/>
            <person name="Serra M."/>
            <person name="Gomez A."/>
        </authorList>
    </citation>
    <scope>NUCLEOTIDE SEQUENCE [LARGE SCALE GENOMIC DNA]</scope>
    <source>
        <strain evidence="1">HYR1</strain>
    </source>
</reference>
<comment type="caution">
    <text evidence="1">The sequence shown here is derived from an EMBL/GenBank/DDBJ whole genome shotgun (WGS) entry which is preliminary data.</text>
</comment>
<name>A0A3M7RKB1_BRAPC</name>
<protein>
    <submittedName>
        <fullName evidence="1">Uncharacterized protein</fullName>
    </submittedName>
</protein>
<organism evidence="1 2">
    <name type="scientific">Brachionus plicatilis</name>
    <name type="common">Marine rotifer</name>
    <name type="synonym">Brachionus muelleri</name>
    <dbReference type="NCBI Taxonomy" id="10195"/>
    <lineage>
        <taxon>Eukaryota</taxon>
        <taxon>Metazoa</taxon>
        <taxon>Spiralia</taxon>
        <taxon>Gnathifera</taxon>
        <taxon>Rotifera</taxon>
        <taxon>Eurotatoria</taxon>
        <taxon>Monogononta</taxon>
        <taxon>Pseudotrocha</taxon>
        <taxon>Ploima</taxon>
        <taxon>Brachionidae</taxon>
        <taxon>Brachionus</taxon>
    </lineage>
</organism>